<keyword evidence="8" id="KW-0999">Mitochondrion inner membrane</keyword>
<evidence type="ECO:0000256" key="25">
    <source>
        <dbReference type="ARBA" id="ARBA00048074"/>
    </source>
</evidence>
<evidence type="ECO:0000256" key="23">
    <source>
        <dbReference type="ARBA" id="ARBA00047734"/>
    </source>
</evidence>
<accession>A0A6P8I7G5</accession>
<comment type="catalytic activity">
    <reaction evidence="16">
        <text>(5Z,8Z,11Z,14Z)-eicosatetraenoyl-CoA + H2O = (5Z,8Z,11Z,14Z)-eicosatetraenoate + CoA + H(+)</text>
        <dbReference type="Rhea" id="RHEA:40151"/>
        <dbReference type="ChEBI" id="CHEBI:15377"/>
        <dbReference type="ChEBI" id="CHEBI:15378"/>
        <dbReference type="ChEBI" id="CHEBI:32395"/>
        <dbReference type="ChEBI" id="CHEBI:57287"/>
        <dbReference type="ChEBI" id="CHEBI:57368"/>
    </reaction>
    <physiologicalReaction direction="left-to-right" evidence="16">
        <dbReference type="Rhea" id="RHEA:40152"/>
    </physiologicalReaction>
</comment>
<dbReference type="PANTHER" id="PTHR12418">
    <property type="entry name" value="ACYL-COENZYME A THIOESTERASE THEM4"/>
    <property type="match status" value="1"/>
</dbReference>
<reference evidence="29 30" key="1">
    <citation type="submission" date="2025-04" db="UniProtKB">
        <authorList>
            <consortium name="RefSeq"/>
        </authorList>
    </citation>
    <scope>IDENTIFICATION</scope>
    <source>
        <tissue evidence="29 30">Tentacle</tissue>
    </source>
</reference>
<keyword evidence="14" id="KW-0472">Membrane</keyword>
<evidence type="ECO:0000256" key="10">
    <source>
        <dbReference type="ARBA" id="ARBA00022832"/>
    </source>
</evidence>
<evidence type="ECO:0000256" key="16">
    <source>
        <dbReference type="ARBA" id="ARBA00035852"/>
    </source>
</evidence>
<dbReference type="GO" id="GO:0032587">
    <property type="term" value="C:ruffle membrane"/>
    <property type="evidence" value="ECO:0007669"/>
    <property type="project" value="UniProtKB-SubCell"/>
</dbReference>
<evidence type="ECO:0000313" key="29">
    <source>
        <dbReference type="RefSeq" id="XP_031564518.1"/>
    </source>
</evidence>
<keyword evidence="10" id="KW-0276">Fatty acid metabolism</keyword>
<dbReference type="GO" id="GO:0006631">
    <property type="term" value="P:fatty acid metabolic process"/>
    <property type="evidence" value="ECO:0007669"/>
    <property type="project" value="UniProtKB-KW"/>
</dbReference>
<evidence type="ECO:0000256" key="14">
    <source>
        <dbReference type="ARBA" id="ARBA00023136"/>
    </source>
</evidence>
<dbReference type="InterPro" id="IPR052365">
    <property type="entry name" value="THEM4/THEM5_acyl-CoA_thioest"/>
</dbReference>
<dbReference type="RefSeq" id="XP_031564518.1">
    <property type="nucleotide sequence ID" value="XM_031708658.1"/>
</dbReference>
<keyword evidence="15" id="KW-0966">Cell projection</keyword>
<evidence type="ECO:0000256" key="24">
    <source>
        <dbReference type="ARBA" id="ARBA00047969"/>
    </source>
</evidence>
<evidence type="ECO:0000259" key="27">
    <source>
        <dbReference type="Pfam" id="PF03061"/>
    </source>
</evidence>
<evidence type="ECO:0000256" key="22">
    <source>
        <dbReference type="ARBA" id="ARBA00047588"/>
    </source>
</evidence>
<keyword evidence="7" id="KW-0053">Apoptosis</keyword>
<comment type="catalytic activity">
    <reaction evidence="23">
        <text>hexadecanoyl-CoA + H2O = hexadecanoate + CoA + H(+)</text>
        <dbReference type="Rhea" id="RHEA:16645"/>
        <dbReference type="ChEBI" id="CHEBI:7896"/>
        <dbReference type="ChEBI" id="CHEBI:15377"/>
        <dbReference type="ChEBI" id="CHEBI:15378"/>
        <dbReference type="ChEBI" id="CHEBI:57287"/>
        <dbReference type="ChEBI" id="CHEBI:57379"/>
        <dbReference type="EC" id="3.1.2.2"/>
    </reaction>
    <physiologicalReaction direction="left-to-right" evidence="23">
        <dbReference type="Rhea" id="RHEA:16646"/>
    </physiologicalReaction>
</comment>
<dbReference type="KEGG" id="aten:116299934"/>
<evidence type="ECO:0000256" key="13">
    <source>
        <dbReference type="ARBA" id="ARBA00023128"/>
    </source>
</evidence>
<name>A0A6P8I7G5_ACTTE</name>
<dbReference type="InterPro" id="IPR006683">
    <property type="entry name" value="Thioestr_dom"/>
</dbReference>
<dbReference type="CDD" id="cd03443">
    <property type="entry name" value="PaaI_thioesterase"/>
    <property type="match status" value="1"/>
</dbReference>
<comment type="catalytic activity">
    <reaction evidence="25">
        <text>dodecanoyl-CoA + H2O = dodecanoate + CoA + H(+)</text>
        <dbReference type="Rhea" id="RHEA:30135"/>
        <dbReference type="ChEBI" id="CHEBI:15377"/>
        <dbReference type="ChEBI" id="CHEBI:15378"/>
        <dbReference type="ChEBI" id="CHEBI:18262"/>
        <dbReference type="ChEBI" id="CHEBI:57287"/>
        <dbReference type="ChEBI" id="CHEBI:57375"/>
    </reaction>
    <physiologicalReaction direction="left-to-right" evidence="25">
        <dbReference type="Rhea" id="RHEA:30136"/>
    </physiologicalReaction>
</comment>
<comment type="catalytic activity">
    <reaction evidence="26">
        <text>tetradecanoyl-CoA + H2O = tetradecanoate + CoA + H(+)</text>
        <dbReference type="Rhea" id="RHEA:40119"/>
        <dbReference type="ChEBI" id="CHEBI:15377"/>
        <dbReference type="ChEBI" id="CHEBI:15378"/>
        <dbReference type="ChEBI" id="CHEBI:30807"/>
        <dbReference type="ChEBI" id="CHEBI:57287"/>
        <dbReference type="ChEBI" id="CHEBI:57385"/>
    </reaction>
    <physiologicalReaction direction="left-to-right" evidence="26">
        <dbReference type="Rhea" id="RHEA:40120"/>
    </physiologicalReaction>
</comment>
<evidence type="ECO:0000256" key="8">
    <source>
        <dbReference type="ARBA" id="ARBA00022792"/>
    </source>
</evidence>
<dbReference type="SUPFAM" id="SSF54637">
    <property type="entry name" value="Thioesterase/thiol ester dehydrase-isomerase"/>
    <property type="match status" value="1"/>
</dbReference>
<evidence type="ECO:0000256" key="6">
    <source>
        <dbReference type="ARBA" id="ARBA00022490"/>
    </source>
</evidence>
<comment type="similarity">
    <text evidence="18">Belongs to the THEM4/THEM5 thioesterase family.</text>
</comment>
<evidence type="ECO:0000256" key="1">
    <source>
        <dbReference type="ARBA" id="ARBA00004496"/>
    </source>
</evidence>
<evidence type="ECO:0000256" key="21">
    <source>
        <dbReference type="ARBA" id="ARBA00043210"/>
    </source>
</evidence>
<keyword evidence="9" id="KW-0378">Hydrolase</keyword>
<comment type="catalytic activity">
    <reaction evidence="22">
        <text>octanoyl-CoA + H2O = octanoate + CoA + H(+)</text>
        <dbReference type="Rhea" id="RHEA:30143"/>
        <dbReference type="ChEBI" id="CHEBI:15377"/>
        <dbReference type="ChEBI" id="CHEBI:15378"/>
        <dbReference type="ChEBI" id="CHEBI:25646"/>
        <dbReference type="ChEBI" id="CHEBI:57287"/>
        <dbReference type="ChEBI" id="CHEBI:57386"/>
    </reaction>
    <physiologicalReaction direction="left-to-right" evidence="22">
        <dbReference type="Rhea" id="RHEA:30144"/>
    </physiologicalReaction>
</comment>
<proteinExistence type="inferred from homology"/>
<dbReference type="EC" id="3.1.2.2" evidence="19"/>
<evidence type="ECO:0000313" key="28">
    <source>
        <dbReference type="Proteomes" id="UP000515163"/>
    </source>
</evidence>
<dbReference type="GeneID" id="116299934"/>
<keyword evidence="11" id="KW-0809">Transit peptide</keyword>
<organism evidence="28 30">
    <name type="scientific">Actinia tenebrosa</name>
    <name type="common">Australian red waratah sea anemone</name>
    <dbReference type="NCBI Taxonomy" id="6105"/>
    <lineage>
        <taxon>Eukaryota</taxon>
        <taxon>Metazoa</taxon>
        <taxon>Cnidaria</taxon>
        <taxon>Anthozoa</taxon>
        <taxon>Hexacorallia</taxon>
        <taxon>Actiniaria</taxon>
        <taxon>Actiniidae</taxon>
        <taxon>Actinia</taxon>
    </lineage>
</organism>
<keyword evidence="12" id="KW-0443">Lipid metabolism</keyword>
<keyword evidence="13" id="KW-0496">Mitochondrion</keyword>
<sequence>MYRLRVFKASRKEVFRLFSRRMSNFSTGGRSVGRISRISSHFLSSSNRTNIKASFTCNAALNSSEMNTEQKEMARTKSVVDYDIEDDRAVPNEGWTKESVELFNKLKNEADASNGLWIKVPGKTPPLTGNRLFTRCLWDQKGKLFEYSMFMNKREERLKGVVQFGPYTEGPKGYVHGGAISTVMDSIIGVCIHGSGYVSVTANLSVNFKKGVPIGTTALLEGRIDRVEGRKVFGYGEMKNPDGSITYATSTALFVQVRPPPDSDGGKKEDGDM</sequence>
<dbReference type="GO" id="GO:0005758">
    <property type="term" value="C:mitochondrial intermembrane space"/>
    <property type="evidence" value="ECO:0007669"/>
    <property type="project" value="UniProtKB-SubCell"/>
</dbReference>
<dbReference type="GO" id="GO:0006915">
    <property type="term" value="P:apoptotic process"/>
    <property type="evidence" value="ECO:0007669"/>
    <property type="project" value="UniProtKB-KW"/>
</dbReference>
<comment type="catalytic activity">
    <reaction evidence="24">
        <text>decanoyl-CoA + H2O = decanoate + CoA + H(+)</text>
        <dbReference type="Rhea" id="RHEA:40059"/>
        <dbReference type="ChEBI" id="CHEBI:15377"/>
        <dbReference type="ChEBI" id="CHEBI:15378"/>
        <dbReference type="ChEBI" id="CHEBI:27689"/>
        <dbReference type="ChEBI" id="CHEBI:57287"/>
        <dbReference type="ChEBI" id="CHEBI:61430"/>
    </reaction>
    <physiologicalReaction direction="left-to-right" evidence="24">
        <dbReference type="Rhea" id="RHEA:40060"/>
    </physiologicalReaction>
</comment>
<dbReference type="RefSeq" id="XP_031564519.1">
    <property type="nucleotide sequence ID" value="XM_031708659.1"/>
</dbReference>
<dbReference type="InterPro" id="IPR029069">
    <property type="entry name" value="HotDog_dom_sf"/>
</dbReference>
<evidence type="ECO:0000256" key="9">
    <source>
        <dbReference type="ARBA" id="ARBA00022801"/>
    </source>
</evidence>
<gene>
    <name evidence="29 30" type="primary">LOC116299934</name>
</gene>
<comment type="subcellular location">
    <subcellularLocation>
        <location evidence="3">Cell projection</location>
        <location evidence="3">Ruffle membrane</location>
    </subcellularLocation>
    <subcellularLocation>
        <location evidence="1">Cytoplasm</location>
    </subcellularLocation>
    <subcellularLocation>
        <location evidence="4">Mitochondrion inner membrane</location>
        <topology evidence="4">Peripheral membrane protein</topology>
    </subcellularLocation>
    <subcellularLocation>
        <location evidence="2">Mitochondrion intermembrane space</location>
    </subcellularLocation>
</comment>
<dbReference type="OrthoDB" id="506431at2759"/>
<keyword evidence="28" id="KW-1185">Reference proteome</keyword>
<evidence type="ECO:0000256" key="15">
    <source>
        <dbReference type="ARBA" id="ARBA00023273"/>
    </source>
</evidence>
<protein>
    <recommendedName>
        <fullName evidence="20">Acyl-coenzyme A thioesterase THEM4</fullName>
        <ecNumber evidence="19">3.1.2.2</ecNumber>
    </recommendedName>
    <alternativeName>
        <fullName evidence="21">Thioesterase superfamily member 4</fullName>
    </alternativeName>
</protein>
<dbReference type="GO" id="GO:0016787">
    <property type="term" value="F:hydrolase activity"/>
    <property type="evidence" value="ECO:0007669"/>
    <property type="project" value="UniProtKB-KW"/>
</dbReference>
<evidence type="ECO:0000256" key="19">
    <source>
        <dbReference type="ARBA" id="ARBA00038848"/>
    </source>
</evidence>
<evidence type="ECO:0000256" key="3">
    <source>
        <dbReference type="ARBA" id="ARBA00004632"/>
    </source>
</evidence>
<comment type="catalytic activity">
    <reaction evidence="17">
        <text>(9Z)-octadecenoyl-CoA + H2O = (9Z)-octadecenoate + CoA + H(+)</text>
        <dbReference type="Rhea" id="RHEA:40139"/>
        <dbReference type="ChEBI" id="CHEBI:15377"/>
        <dbReference type="ChEBI" id="CHEBI:15378"/>
        <dbReference type="ChEBI" id="CHEBI:30823"/>
        <dbReference type="ChEBI" id="CHEBI:57287"/>
        <dbReference type="ChEBI" id="CHEBI:57387"/>
    </reaction>
    <physiologicalReaction direction="left-to-right" evidence="17">
        <dbReference type="Rhea" id="RHEA:40140"/>
    </physiologicalReaction>
</comment>
<evidence type="ECO:0000256" key="7">
    <source>
        <dbReference type="ARBA" id="ARBA00022703"/>
    </source>
</evidence>
<evidence type="ECO:0000256" key="20">
    <source>
        <dbReference type="ARBA" id="ARBA00040123"/>
    </source>
</evidence>
<evidence type="ECO:0000256" key="18">
    <source>
        <dbReference type="ARBA" id="ARBA00038456"/>
    </source>
</evidence>
<feature type="domain" description="Thioesterase" evidence="27">
    <location>
        <begin position="173"/>
        <end position="243"/>
    </location>
</feature>
<evidence type="ECO:0000256" key="11">
    <source>
        <dbReference type="ARBA" id="ARBA00022946"/>
    </source>
</evidence>
<evidence type="ECO:0000256" key="17">
    <source>
        <dbReference type="ARBA" id="ARBA00037002"/>
    </source>
</evidence>
<evidence type="ECO:0000256" key="26">
    <source>
        <dbReference type="ARBA" id="ARBA00048180"/>
    </source>
</evidence>
<keyword evidence="5" id="KW-1003">Cell membrane</keyword>
<dbReference type="Proteomes" id="UP000515163">
    <property type="component" value="Unplaced"/>
</dbReference>
<dbReference type="Pfam" id="PF03061">
    <property type="entry name" value="4HBT"/>
    <property type="match status" value="1"/>
</dbReference>
<dbReference type="PANTHER" id="PTHR12418:SF19">
    <property type="entry name" value="ACYL-COENZYME A THIOESTERASE THEM4"/>
    <property type="match status" value="1"/>
</dbReference>
<evidence type="ECO:0000256" key="5">
    <source>
        <dbReference type="ARBA" id="ARBA00022475"/>
    </source>
</evidence>
<dbReference type="Gene3D" id="3.10.129.10">
    <property type="entry name" value="Hotdog Thioesterase"/>
    <property type="match status" value="1"/>
</dbReference>
<evidence type="ECO:0000256" key="4">
    <source>
        <dbReference type="ARBA" id="ARBA00004637"/>
    </source>
</evidence>
<evidence type="ECO:0000256" key="2">
    <source>
        <dbReference type="ARBA" id="ARBA00004569"/>
    </source>
</evidence>
<dbReference type="GO" id="GO:0005743">
    <property type="term" value="C:mitochondrial inner membrane"/>
    <property type="evidence" value="ECO:0007669"/>
    <property type="project" value="UniProtKB-SubCell"/>
</dbReference>
<dbReference type="AlphaFoldDB" id="A0A6P8I7G5"/>
<evidence type="ECO:0000313" key="30">
    <source>
        <dbReference type="RefSeq" id="XP_031564519.1"/>
    </source>
</evidence>
<evidence type="ECO:0000256" key="12">
    <source>
        <dbReference type="ARBA" id="ARBA00023098"/>
    </source>
</evidence>
<keyword evidence="6" id="KW-0963">Cytoplasm</keyword>